<keyword evidence="3" id="KW-1185">Reference proteome</keyword>
<feature type="compositionally biased region" description="Low complexity" evidence="1">
    <location>
        <begin position="292"/>
        <end position="312"/>
    </location>
</feature>
<reference evidence="2 3" key="1">
    <citation type="submission" date="2019-03" db="EMBL/GenBank/DDBJ databases">
        <title>Genomic Encyclopedia of Archaeal and Bacterial Type Strains, Phase II (KMG-II): from individual species to whole genera.</title>
        <authorList>
            <person name="Goeker M."/>
        </authorList>
    </citation>
    <scope>NUCLEOTIDE SEQUENCE [LARGE SCALE GENOMIC DNA]</scope>
    <source>
        <strain evidence="2 3">DSM 24323</strain>
    </source>
</reference>
<dbReference type="OrthoDB" id="8480367at2"/>
<evidence type="ECO:0000313" key="2">
    <source>
        <dbReference type="EMBL" id="TDT33234.1"/>
    </source>
</evidence>
<feature type="region of interest" description="Disordered" evidence="1">
    <location>
        <begin position="278"/>
        <end position="322"/>
    </location>
</feature>
<sequence>MIFGRKRKADKSEETAGTDLAADVRDEDETADTATSAKGLDDRDGEDTENALPGAGSEDSDGEAAGADDVSDEESTEGTDEESDEESAAEEADRVWAELDQGDFRDEGPFDIDEVDLTDDPVERIDLGSLIITPFKGAELRLNVLENTRKVVSVLIAKDDSALELSVFAAPNSGGMWADVRTKLIEETERAGGSVKLVEGPFGTELRRLLPAKGPKGEQGVQPSRTWMAQGPRWALRGVLYGRAALAEDLEADPVAPFFDAFRDVIVRRGEGPQRAGEVLAMSLPEGVQQRGPAASSPGPAASAPDSADGAPTSTPDSPRSE</sequence>
<comment type="caution">
    <text evidence="2">The sequence shown here is derived from an EMBL/GenBank/DDBJ whole genome shotgun (WGS) entry which is preliminary data.</text>
</comment>
<feature type="compositionally biased region" description="Acidic residues" evidence="1">
    <location>
        <begin position="69"/>
        <end position="90"/>
    </location>
</feature>
<proteinExistence type="predicted"/>
<organism evidence="2 3">
    <name type="scientific">Naumannella halotolerans</name>
    <dbReference type="NCBI Taxonomy" id="993414"/>
    <lineage>
        <taxon>Bacteria</taxon>
        <taxon>Bacillati</taxon>
        <taxon>Actinomycetota</taxon>
        <taxon>Actinomycetes</taxon>
        <taxon>Propionibacteriales</taxon>
        <taxon>Propionibacteriaceae</taxon>
        <taxon>Naumannella</taxon>
    </lineage>
</organism>
<dbReference type="Proteomes" id="UP000295371">
    <property type="component" value="Unassembled WGS sequence"/>
</dbReference>
<name>A0A4R7J7J7_9ACTN</name>
<dbReference type="RefSeq" id="WP_133753780.1">
    <property type="nucleotide sequence ID" value="NZ_CP171129.1"/>
</dbReference>
<feature type="compositionally biased region" description="Polar residues" evidence="1">
    <location>
        <begin position="313"/>
        <end position="322"/>
    </location>
</feature>
<dbReference type="InterPro" id="IPR022183">
    <property type="entry name" value="DUF3710"/>
</dbReference>
<feature type="region of interest" description="Disordered" evidence="1">
    <location>
        <begin position="1"/>
        <end position="93"/>
    </location>
</feature>
<evidence type="ECO:0000256" key="1">
    <source>
        <dbReference type="SAM" id="MobiDB-lite"/>
    </source>
</evidence>
<dbReference type="AlphaFoldDB" id="A0A4R7J7J7"/>
<evidence type="ECO:0000313" key="3">
    <source>
        <dbReference type="Proteomes" id="UP000295371"/>
    </source>
</evidence>
<protein>
    <submittedName>
        <fullName evidence="2">Uncharacterized protein DUF3710</fullName>
    </submittedName>
</protein>
<dbReference type="EMBL" id="SOAW01000001">
    <property type="protein sequence ID" value="TDT33234.1"/>
    <property type="molecule type" value="Genomic_DNA"/>
</dbReference>
<dbReference type="Pfam" id="PF12502">
    <property type="entry name" value="DUF3710"/>
    <property type="match status" value="1"/>
</dbReference>
<gene>
    <name evidence="2" type="ORF">CLV29_0839</name>
</gene>
<accession>A0A4R7J7J7</accession>